<gene>
    <name evidence="1" type="ORF">PS723_01069</name>
</gene>
<dbReference type="OrthoDB" id="6910619at2"/>
<evidence type="ECO:0000313" key="1">
    <source>
        <dbReference type="EMBL" id="VVN80759.1"/>
    </source>
</evidence>
<name>A0A5E7AQF9_PSEFL</name>
<organism evidence="1 2">
    <name type="scientific">Pseudomonas fluorescens</name>
    <dbReference type="NCBI Taxonomy" id="294"/>
    <lineage>
        <taxon>Bacteria</taxon>
        <taxon>Pseudomonadati</taxon>
        <taxon>Pseudomonadota</taxon>
        <taxon>Gammaproteobacteria</taxon>
        <taxon>Pseudomonadales</taxon>
        <taxon>Pseudomonadaceae</taxon>
        <taxon>Pseudomonas</taxon>
    </lineage>
</organism>
<sequence>MSNEKTLQAWYELLDDTAYRTDSPDAYHTALLSLAEQLLKADVIDAPGWVELKALADTAYSQALEEAVSTRLDDPEA</sequence>
<dbReference type="AlphaFoldDB" id="A0A5E7AQF9"/>
<protein>
    <submittedName>
        <fullName evidence="1">Uncharacterized protein</fullName>
    </submittedName>
</protein>
<proteinExistence type="predicted"/>
<dbReference type="EMBL" id="CABVHY010000004">
    <property type="protein sequence ID" value="VVN80759.1"/>
    <property type="molecule type" value="Genomic_DNA"/>
</dbReference>
<evidence type="ECO:0000313" key="2">
    <source>
        <dbReference type="Proteomes" id="UP000379480"/>
    </source>
</evidence>
<dbReference type="RefSeq" id="WP_150802637.1">
    <property type="nucleotide sequence ID" value="NZ_CABVHY010000004.1"/>
</dbReference>
<accession>A0A5E7AQF9</accession>
<dbReference type="Proteomes" id="UP000379480">
    <property type="component" value="Unassembled WGS sequence"/>
</dbReference>
<reference evidence="1 2" key="1">
    <citation type="submission" date="2019-09" db="EMBL/GenBank/DDBJ databases">
        <authorList>
            <person name="Chandra G."/>
            <person name="Truman W A."/>
        </authorList>
    </citation>
    <scope>NUCLEOTIDE SEQUENCE [LARGE SCALE GENOMIC DNA]</scope>
    <source>
        <strain evidence="1">PS723</strain>
    </source>
</reference>